<keyword evidence="3" id="KW-0436">Ligase</keyword>
<dbReference type="GO" id="GO:0016874">
    <property type="term" value="F:ligase activity"/>
    <property type="evidence" value="ECO:0007669"/>
    <property type="project" value="UniProtKB-KW"/>
</dbReference>
<dbReference type="InterPro" id="IPR050237">
    <property type="entry name" value="ATP-dep_AMP-bd_enzyme"/>
</dbReference>
<reference evidence="3 4" key="1">
    <citation type="journal article" date="2022" name="Syst. Appl. Microbiol.">
        <title>Rhodopirellula aestuarii sp. nov., a novel member of the genus Rhodopirellula isolated from brackish sediments collected in the Tagus River estuary, Portugal.</title>
        <authorList>
            <person name="Vitorino I.R."/>
            <person name="Klimek D."/>
            <person name="Calusinska M."/>
            <person name="Lobo-da-Cunha A."/>
            <person name="Vasconcelos V."/>
            <person name="Lage O.M."/>
        </authorList>
    </citation>
    <scope>NUCLEOTIDE SEQUENCE [LARGE SCALE GENOMIC DNA]</scope>
    <source>
        <strain evidence="3 4">ICT_H3.1</strain>
    </source>
</reference>
<sequence length="536" mass="58045">MRYLLHHLLDDSANRAPDREAIVDGTRRWDYQSFSQRVDSLAAGLQSAGIRRGDRVAIFLPPTASLPLAIFAASKCGGVFVPIHHSLFPPQVSHILNDSGAKLLITDDHRLTQLAGQTETPSASIVAPTLNTVIVQGDQDIRCDWTLLDFDTVVASNSTTANEVSCTEKELAGILYTSGSTGRPKGVMLSHANVVAGAEIVAEYLNLTAKDRLLAALPLSFDAGLNQLTTAMLVGGTTVMIQFRFGRDIVKTLVQEKITGLAGVPSLWTLLTRPSSGLEKHSPQDLRYVTNTGGALPASIVDQLRQQLPRTDVFLMYGLTEAFRSTYLPPAEIDSRPGSMGKAIPNTEILVVDESGNECAPGEIGELVHHGPTVSLGYWGHPELTDQVLRPHPFPPPGRRQGDLVCYSGDLVRRDEDGFLYFVGRRDHQIKSAGFRISPTEVEDVFCSIAGVRTAAVVGLPDETLGQSLAAAVVLEGDTTYSATELLARVSLALPRHMVPKQVRFVDSIALTPNGKHDYAVVRKIFQDSTLRADDD</sequence>
<evidence type="ECO:0000259" key="2">
    <source>
        <dbReference type="Pfam" id="PF13193"/>
    </source>
</evidence>
<name>A0ABT0UE11_9BACT</name>
<dbReference type="PROSITE" id="PS00455">
    <property type="entry name" value="AMP_BINDING"/>
    <property type="match status" value="1"/>
</dbReference>
<dbReference type="PANTHER" id="PTHR43767:SF1">
    <property type="entry name" value="NONRIBOSOMAL PEPTIDE SYNTHASE PES1 (EUROFUNG)-RELATED"/>
    <property type="match status" value="1"/>
</dbReference>
<dbReference type="Gene3D" id="3.40.50.12780">
    <property type="entry name" value="N-terminal domain of ligase-like"/>
    <property type="match status" value="1"/>
</dbReference>
<feature type="domain" description="AMP-dependent synthetase/ligase" evidence="1">
    <location>
        <begin position="10"/>
        <end position="379"/>
    </location>
</feature>
<dbReference type="InterPro" id="IPR042099">
    <property type="entry name" value="ANL_N_sf"/>
</dbReference>
<feature type="domain" description="AMP-binding enzyme C-terminal" evidence="2">
    <location>
        <begin position="441"/>
        <end position="516"/>
    </location>
</feature>
<dbReference type="Gene3D" id="3.30.300.30">
    <property type="match status" value="1"/>
</dbReference>
<dbReference type="InterPro" id="IPR025110">
    <property type="entry name" value="AMP-bd_C"/>
</dbReference>
<dbReference type="InterPro" id="IPR000873">
    <property type="entry name" value="AMP-dep_synth/lig_dom"/>
</dbReference>
<dbReference type="Pfam" id="PF13193">
    <property type="entry name" value="AMP-binding_C"/>
    <property type="match status" value="1"/>
</dbReference>
<dbReference type="InterPro" id="IPR020845">
    <property type="entry name" value="AMP-binding_CS"/>
</dbReference>
<evidence type="ECO:0000259" key="1">
    <source>
        <dbReference type="Pfam" id="PF00501"/>
    </source>
</evidence>
<evidence type="ECO:0000313" key="3">
    <source>
        <dbReference type="EMBL" id="MCM2375134.1"/>
    </source>
</evidence>
<dbReference type="RefSeq" id="WP_250933666.1">
    <property type="nucleotide sequence ID" value="NZ_JAMQBK010000133.1"/>
</dbReference>
<dbReference type="EMBL" id="JAMQBK010000133">
    <property type="protein sequence ID" value="MCM2375134.1"/>
    <property type="molecule type" value="Genomic_DNA"/>
</dbReference>
<dbReference type="PANTHER" id="PTHR43767">
    <property type="entry name" value="LONG-CHAIN-FATTY-ACID--COA LIGASE"/>
    <property type="match status" value="1"/>
</dbReference>
<proteinExistence type="predicted"/>
<accession>A0ABT0UE11</accession>
<gene>
    <name evidence="3" type="ORF">NB063_31310</name>
</gene>
<evidence type="ECO:0000313" key="4">
    <source>
        <dbReference type="Proteomes" id="UP001202961"/>
    </source>
</evidence>
<dbReference type="SUPFAM" id="SSF56801">
    <property type="entry name" value="Acetyl-CoA synthetase-like"/>
    <property type="match status" value="1"/>
</dbReference>
<dbReference type="NCBIfam" id="TIGR03098">
    <property type="entry name" value="ligase_PEP_1"/>
    <property type="match status" value="1"/>
</dbReference>
<dbReference type="Proteomes" id="UP001202961">
    <property type="component" value="Unassembled WGS sequence"/>
</dbReference>
<keyword evidence="4" id="KW-1185">Reference proteome</keyword>
<dbReference type="InterPro" id="IPR045851">
    <property type="entry name" value="AMP-bd_C_sf"/>
</dbReference>
<protein>
    <submittedName>
        <fullName evidence="3">Acyl-CoA ligase (AMP-forming), exosortase A system-associated</fullName>
    </submittedName>
</protein>
<dbReference type="Pfam" id="PF00501">
    <property type="entry name" value="AMP-binding"/>
    <property type="match status" value="1"/>
</dbReference>
<dbReference type="InterPro" id="IPR017529">
    <property type="entry name" value="AcylCoA_ligase_PEP_1"/>
</dbReference>
<organism evidence="3 4">
    <name type="scientific">Aporhodopirellula aestuarii</name>
    <dbReference type="NCBI Taxonomy" id="2950107"/>
    <lineage>
        <taxon>Bacteria</taxon>
        <taxon>Pseudomonadati</taxon>
        <taxon>Planctomycetota</taxon>
        <taxon>Planctomycetia</taxon>
        <taxon>Pirellulales</taxon>
        <taxon>Pirellulaceae</taxon>
        <taxon>Aporhodopirellula</taxon>
    </lineage>
</organism>
<comment type="caution">
    <text evidence="3">The sequence shown here is derived from an EMBL/GenBank/DDBJ whole genome shotgun (WGS) entry which is preliminary data.</text>
</comment>